<dbReference type="PROSITE" id="PS00560">
    <property type="entry name" value="CARBOXYPEPT_SER_HIS"/>
    <property type="match status" value="1"/>
</dbReference>
<feature type="region of interest" description="Disordered" evidence="7">
    <location>
        <begin position="180"/>
        <end position="207"/>
    </location>
</feature>
<dbReference type="PRINTS" id="PR00724">
    <property type="entry name" value="CRBOXYPTASEC"/>
</dbReference>
<dbReference type="Pfam" id="PF00450">
    <property type="entry name" value="Peptidase_S10"/>
    <property type="match status" value="1"/>
</dbReference>
<protein>
    <recommendedName>
        <fullName evidence="6">Carboxypeptidase</fullName>
        <ecNumber evidence="6">3.4.16.-</ecNumber>
    </recommendedName>
</protein>
<dbReference type="GO" id="GO:0004185">
    <property type="term" value="F:serine-type carboxypeptidase activity"/>
    <property type="evidence" value="ECO:0007669"/>
    <property type="project" value="UniProtKB-UniRule"/>
</dbReference>
<evidence type="ECO:0000256" key="6">
    <source>
        <dbReference type="RuleBase" id="RU361156"/>
    </source>
</evidence>
<feature type="chain" id="PRO_5005125056" description="Carboxypeptidase" evidence="6">
    <location>
        <begin position="26"/>
        <end position="617"/>
    </location>
</feature>
<evidence type="ECO:0000313" key="8">
    <source>
        <dbReference type="EMBL" id="EEP81611.1"/>
    </source>
</evidence>
<organism evidence="8 9">
    <name type="scientific">Uncinocarpus reesii (strain UAMH 1704)</name>
    <dbReference type="NCBI Taxonomy" id="336963"/>
    <lineage>
        <taxon>Eukaryota</taxon>
        <taxon>Fungi</taxon>
        <taxon>Dikarya</taxon>
        <taxon>Ascomycota</taxon>
        <taxon>Pezizomycotina</taxon>
        <taxon>Eurotiomycetes</taxon>
        <taxon>Eurotiomycetidae</taxon>
        <taxon>Onygenales</taxon>
        <taxon>Onygenaceae</taxon>
        <taxon>Uncinocarpus</taxon>
    </lineage>
</organism>
<evidence type="ECO:0000256" key="1">
    <source>
        <dbReference type="ARBA" id="ARBA00009431"/>
    </source>
</evidence>
<dbReference type="SUPFAM" id="SSF53474">
    <property type="entry name" value="alpha/beta-Hydrolases"/>
    <property type="match status" value="1"/>
</dbReference>
<sequence>MKPRWTAAARFLAALCSVHLGPAEATPTPGGLAVRYSTINPKITLSYKKVPPGICATVSPRQKQYTGYVSLPPATLHPVGQNYSINTFFWFVEARENPRSAPLTIYLNGGPGISSMQGLFQETGPCVAVERSKHEIGTVPREWGWDRASNMLYIDQPVQSGFSYDALKEASLDFLTGAFTSPPTDPPPGRSPETFRRGVFSSNEQTTTRTTGMAAKAIWHMLQVFLTEFPKYKRHGDSAEINVFAESYGGKYGPAFAAYFHKQNERRKKGEIPRSKTVEIKVKTLGIMQGCIDDLVQNPYYPLFASNNTYGLHIMTPKEVKAYHDRFNLPGGCKNQINACRDAVRSSDPDDVGNVSSVNAACYQATAVCNGELSQVFSKVGRSPFDIAQNVSNPLPPLTYLEYLNAPNVQRAIGSRVNFTESSGAVNDAFLQTGDFSRGDYISDLGSLLDSGVRIALMYGDRDYICNWFGGQAASFAIAAASKSSSPSYAANFNSAGYAPLIVSRNRTGGVVRQFGNLSFARIYDAGHFIPHYQPETAFKLFSRIIQGKNPSTGAPIRDLSRFRTDGEANSTATHPLPAPARPTCYIRKAPGTCSSDQIEKMGAGKGKIFNGVWYEK</sequence>
<dbReference type="STRING" id="336963.C4JV84"/>
<dbReference type="InterPro" id="IPR018202">
    <property type="entry name" value="Ser_caboxypep_ser_AS"/>
</dbReference>
<proteinExistence type="inferred from homology"/>
<reference evidence="9" key="1">
    <citation type="journal article" date="2009" name="Genome Res.">
        <title>Comparative genomic analyses of the human fungal pathogens Coccidioides and their relatives.</title>
        <authorList>
            <person name="Sharpton T.J."/>
            <person name="Stajich J.E."/>
            <person name="Rounsley S.D."/>
            <person name="Gardner M.J."/>
            <person name="Wortman J.R."/>
            <person name="Jordar V.S."/>
            <person name="Maiti R."/>
            <person name="Kodira C.D."/>
            <person name="Neafsey D.E."/>
            <person name="Zeng Q."/>
            <person name="Hung C.-Y."/>
            <person name="McMahan C."/>
            <person name="Muszewska A."/>
            <person name="Grynberg M."/>
            <person name="Mandel M.A."/>
            <person name="Kellner E.M."/>
            <person name="Barker B.M."/>
            <person name="Galgiani J.N."/>
            <person name="Orbach M.J."/>
            <person name="Kirkland T.N."/>
            <person name="Cole G.T."/>
            <person name="Henn M.R."/>
            <person name="Birren B.W."/>
            <person name="Taylor J.W."/>
        </authorList>
    </citation>
    <scope>NUCLEOTIDE SEQUENCE [LARGE SCALE GENOMIC DNA]</scope>
    <source>
        <strain evidence="9">UAMH 1704</strain>
    </source>
</reference>
<feature type="signal peptide" evidence="6">
    <location>
        <begin position="1"/>
        <end position="25"/>
    </location>
</feature>
<dbReference type="GO" id="GO:0006508">
    <property type="term" value="P:proteolysis"/>
    <property type="evidence" value="ECO:0007669"/>
    <property type="project" value="UniProtKB-KW"/>
</dbReference>
<dbReference type="VEuPathDB" id="FungiDB:UREG_06476"/>
<dbReference type="PROSITE" id="PS00131">
    <property type="entry name" value="CARBOXYPEPT_SER_SER"/>
    <property type="match status" value="1"/>
</dbReference>
<dbReference type="Proteomes" id="UP000002058">
    <property type="component" value="Unassembled WGS sequence"/>
</dbReference>
<dbReference type="KEGG" id="ure:UREG_06476"/>
<dbReference type="AlphaFoldDB" id="C4JV84"/>
<dbReference type="Gene3D" id="3.40.50.1820">
    <property type="entry name" value="alpha/beta hydrolase"/>
    <property type="match status" value="1"/>
</dbReference>
<dbReference type="PANTHER" id="PTHR11802:SF404">
    <property type="entry name" value="CARBOXYPEPTIDASE"/>
    <property type="match status" value="1"/>
</dbReference>
<dbReference type="EMBL" id="CH476618">
    <property type="protein sequence ID" value="EEP81611.1"/>
    <property type="molecule type" value="Genomic_DNA"/>
</dbReference>
<evidence type="ECO:0000256" key="3">
    <source>
        <dbReference type="ARBA" id="ARBA00022670"/>
    </source>
</evidence>
<keyword evidence="2 6" id="KW-0121">Carboxypeptidase</keyword>
<dbReference type="GeneID" id="8442583"/>
<keyword evidence="6" id="KW-0732">Signal</keyword>
<dbReference type="InterPro" id="IPR033124">
    <property type="entry name" value="Ser_caboxypep_his_AS"/>
</dbReference>
<dbReference type="EC" id="3.4.16.-" evidence="6"/>
<evidence type="ECO:0000256" key="2">
    <source>
        <dbReference type="ARBA" id="ARBA00022645"/>
    </source>
</evidence>
<evidence type="ECO:0000256" key="4">
    <source>
        <dbReference type="ARBA" id="ARBA00022801"/>
    </source>
</evidence>
<dbReference type="GO" id="GO:0000324">
    <property type="term" value="C:fungal-type vacuole"/>
    <property type="evidence" value="ECO:0007669"/>
    <property type="project" value="TreeGrafter"/>
</dbReference>
<keyword evidence="9" id="KW-1185">Reference proteome</keyword>
<comment type="similarity">
    <text evidence="1 6">Belongs to the peptidase S10 family.</text>
</comment>
<evidence type="ECO:0000256" key="5">
    <source>
        <dbReference type="ARBA" id="ARBA00023180"/>
    </source>
</evidence>
<dbReference type="RefSeq" id="XP_002583509.1">
    <property type="nucleotide sequence ID" value="XM_002583463.1"/>
</dbReference>
<dbReference type="OrthoDB" id="443318at2759"/>
<name>C4JV84_UNCRE</name>
<accession>C4JV84</accession>
<keyword evidence="5" id="KW-0325">Glycoprotein</keyword>
<gene>
    <name evidence="8" type="ORF">UREG_06476</name>
</gene>
<dbReference type="eggNOG" id="KOG1282">
    <property type="taxonomic scope" value="Eukaryota"/>
</dbReference>
<evidence type="ECO:0000256" key="7">
    <source>
        <dbReference type="SAM" id="MobiDB-lite"/>
    </source>
</evidence>
<dbReference type="HOGENOM" id="CLU_008523_10_3_1"/>
<dbReference type="InParanoid" id="C4JV84"/>
<dbReference type="MEROPS" id="S10.016"/>
<evidence type="ECO:0000313" key="9">
    <source>
        <dbReference type="Proteomes" id="UP000002058"/>
    </source>
</evidence>
<dbReference type="InterPro" id="IPR001563">
    <property type="entry name" value="Peptidase_S10"/>
</dbReference>
<keyword evidence="3 6" id="KW-0645">Protease</keyword>
<dbReference type="PANTHER" id="PTHR11802">
    <property type="entry name" value="SERINE PROTEASE FAMILY S10 SERINE CARBOXYPEPTIDASE"/>
    <property type="match status" value="1"/>
</dbReference>
<keyword evidence="4 6" id="KW-0378">Hydrolase</keyword>
<dbReference type="InterPro" id="IPR029058">
    <property type="entry name" value="AB_hydrolase_fold"/>
</dbReference>
<dbReference type="OMA" id="IWHMLQG"/>